<feature type="binding site" evidence="9">
    <location>
        <position position="201"/>
    </location>
    <ligand>
        <name>ATP</name>
        <dbReference type="ChEBI" id="CHEBI:30616"/>
    </ligand>
</feature>
<evidence type="ECO:0000256" key="5">
    <source>
        <dbReference type="ARBA" id="ARBA00022840"/>
    </source>
</evidence>
<comment type="subunit">
    <text evidence="9">Homohexamer. Forms an RuvA(8)-RuvB(12)-Holliday junction (HJ) complex. HJ DNA is sandwiched between 2 RuvA tetramers; dsDNA enters through RuvA and exits via RuvB. An RuvB hexamer assembles on each DNA strand where it exits the tetramer. Each RuvB hexamer is contacted by two RuvA subunits (via domain III) on 2 adjacent RuvB subunits; this complex drives branch migration. In the full resolvosome a probable DNA-RuvA(4)-RuvB(12)-RuvC(2) complex forms which resolves the HJ.</text>
</comment>
<dbReference type="InterPro" id="IPR004605">
    <property type="entry name" value="DNA_helicase_Holl-junc_RuvB"/>
</dbReference>
<dbReference type="InterPro" id="IPR003593">
    <property type="entry name" value="AAA+_ATPase"/>
</dbReference>
<dbReference type="GO" id="GO:0005737">
    <property type="term" value="C:cytoplasm"/>
    <property type="evidence" value="ECO:0007669"/>
    <property type="project" value="UniProtKB-SubCell"/>
</dbReference>
<feature type="binding site" evidence="9">
    <location>
        <position position="238"/>
    </location>
    <ligand>
        <name>ATP</name>
        <dbReference type="ChEBI" id="CHEBI:30616"/>
    </ligand>
</feature>
<comment type="caution">
    <text evidence="12">The sequence shown here is derived from an EMBL/GenBank/DDBJ whole genome shotgun (WGS) entry which is preliminary data.</text>
</comment>
<keyword evidence="6 9" id="KW-0238">DNA-binding</keyword>
<feature type="domain" description="AAA+ ATPase" evidence="11">
    <location>
        <begin position="71"/>
        <end position="202"/>
    </location>
</feature>
<dbReference type="EC" id="3.6.4.-" evidence="9"/>
<keyword evidence="13" id="KW-1185">Reference proteome</keyword>
<keyword evidence="7 9" id="KW-0233">DNA recombination</keyword>
<dbReference type="HAMAP" id="MF_00016">
    <property type="entry name" value="DNA_HJ_migration_RuvB"/>
    <property type="match status" value="1"/>
</dbReference>
<keyword evidence="12" id="KW-0347">Helicase</keyword>
<dbReference type="InterPro" id="IPR008824">
    <property type="entry name" value="RuvB-like_N"/>
</dbReference>
<comment type="catalytic activity">
    <reaction evidence="9">
        <text>ATP + H2O = ADP + phosphate + H(+)</text>
        <dbReference type="Rhea" id="RHEA:13065"/>
        <dbReference type="ChEBI" id="CHEBI:15377"/>
        <dbReference type="ChEBI" id="CHEBI:15378"/>
        <dbReference type="ChEBI" id="CHEBI:30616"/>
        <dbReference type="ChEBI" id="CHEBI:43474"/>
        <dbReference type="ChEBI" id="CHEBI:456216"/>
    </reaction>
</comment>
<dbReference type="Pfam" id="PF17864">
    <property type="entry name" value="AAA_lid_4"/>
    <property type="match status" value="1"/>
</dbReference>
<dbReference type="InterPro" id="IPR036388">
    <property type="entry name" value="WH-like_DNA-bd_sf"/>
</dbReference>
<dbReference type="GO" id="GO:0005524">
    <property type="term" value="F:ATP binding"/>
    <property type="evidence" value="ECO:0007669"/>
    <property type="project" value="UniProtKB-UniRule"/>
</dbReference>
<evidence type="ECO:0000313" key="13">
    <source>
        <dbReference type="Proteomes" id="UP000032360"/>
    </source>
</evidence>
<accession>A0A0D8HJB9</accession>
<keyword evidence="2 9" id="KW-0547">Nucleotide-binding</keyword>
<dbReference type="InterPro" id="IPR027417">
    <property type="entry name" value="P-loop_NTPase"/>
</dbReference>
<dbReference type="Gene3D" id="1.10.10.10">
    <property type="entry name" value="Winged helix-like DNA-binding domain superfamily/Winged helix DNA-binding domain"/>
    <property type="match status" value="1"/>
</dbReference>
<keyword evidence="3 9" id="KW-0227">DNA damage</keyword>
<comment type="subcellular location">
    <subcellularLocation>
        <location evidence="9">Cytoplasm</location>
    </subcellularLocation>
</comment>
<evidence type="ECO:0000256" key="2">
    <source>
        <dbReference type="ARBA" id="ARBA00022741"/>
    </source>
</evidence>
<dbReference type="SUPFAM" id="SSF46785">
    <property type="entry name" value="Winged helix' DNA-binding domain"/>
    <property type="match status" value="1"/>
</dbReference>
<dbReference type="PANTHER" id="PTHR42848:SF1">
    <property type="entry name" value="HOLLIDAY JUNCTION BRANCH MIGRATION COMPLEX SUBUNIT RUVB"/>
    <property type="match status" value="1"/>
</dbReference>
<feature type="binding site" evidence="9">
    <location>
        <position position="86"/>
    </location>
    <ligand>
        <name>ATP</name>
        <dbReference type="ChEBI" id="CHEBI:30616"/>
    </ligand>
</feature>
<evidence type="ECO:0000256" key="7">
    <source>
        <dbReference type="ARBA" id="ARBA00023172"/>
    </source>
</evidence>
<comment type="domain">
    <text evidence="9">Has 3 domains, the large (RuvB-L) and small ATPase (RuvB-S) domains and the C-terminal head (RuvB-H) domain. The head domain binds DNA, while the ATPase domains jointly bind ATP, ADP or are empty depending on the state of the subunit in the translocation cycle. During a single DNA translocation step the structure of each domain remains the same, but their relative positions change.</text>
</comment>
<feature type="binding site" evidence="9">
    <location>
        <position position="335"/>
    </location>
    <ligand>
        <name>DNA</name>
        <dbReference type="ChEBI" id="CHEBI:16991"/>
    </ligand>
</feature>
<dbReference type="GO" id="GO:0000400">
    <property type="term" value="F:four-way junction DNA binding"/>
    <property type="evidence" value="ECO:0007669"/>
    <property type="project" value="UniProtKB-UniRule"/>
</dbReference>
<evidence type="ECO:0000256" key="10">
    <source>
        <dbReference type="SAM" id="MobiDB-lite"/>
    </source>
</evidence>
<dbReference type="Pfam" id="PF05491">
    <property type="entry name" value="WHD_RuvB"/>
    <property type="match status" value="1"/>
</dbReference>
<evidence type="ECO:0000256" key="4">
    <source>
        <dbReference type="ARBA" id="ARBA00022801"/>
    </source>
</evidence>
<dbReference type="Pfam" id="PF05496">
    <property type="entry name" value="RuvB_N"/>
    <property type="match status" value="1"/>
</dbReference>
<dbReference type="InterPro" id="IPR008823">
    <property type="entry name" value="RuvB_wg_C"/>
</dbReference>
<dbReference type="RefSeq" id="WP_052604730.1">
    <property type="nucleotide sequence ID" value="NZ_JXYS01000025.1"/>
</dbReference>
<evidence type="ECO:0000256" key="9">
    <source>
        <dbReference type="HAMAP-Rule" id="MF_00016"/>
    </source>
</evidence>
<evidence type="ECO:0000256" key="8">
    <source>
        <dbReference type="ARBA" id="ARBA00023204"/>
    </source>
</evidence>
<feature type="binding site" evidence="9">
    <location>
        <position position="87"/>
    </location>
    <ligand>
        <name>ATP</name>
        <dbReference type="ChEBI" id="CHEBI:30616"/>
    </ligand>
</feature>
<dbReference type="GO" id="GO:0006310">
    <property type="term" value="P:DNA recombination"/>
    <property type="evidence" value="ECO:0007669"/>
    <property type="project" value="UniProtKB-UniRule"/>
</dbReference>
<feature type="binding site" evidence="9">
    <location>
        <position position="41"/>
    </location>
    <ligand>
        <name>ATP</name>
        <dbReference type="ChEBI" id="CHEBI:30616"/>
    </ligand>
</feature>
<comment type="caution">
    <text evidence="9">Lacks conserved residue(s) required for the propagation of feature annotation.</text>
</comment>
<feature type="binding site" evidence="9">
    <location>
        <position position="82"/>
    </location>
    <ligand>
        <name>ATP</name>
        <dbReference type="ChEBI" id="CHEBI:30616"/>
    </ligand>
</feature>
<feature type="binding site" evidence="9">
    <location>
        <position position="85"/>
    </location>
    <ligand>
        <name>ATP</name>
        <dbReference type="ChEBI" id="CHEBI:30616"/>
    </ligand>
</feature>
<dbReference type="PANTHER" id="PTHR42848">
    <property type="match status" value="1"/>
</dbReference>
<dbReference type="PATRIC" id="fig|1280514.3.peg.1284"/>
<feature type="binding site" evidence="9">
    <location>
        <position position="40"/>
    </location>
    <ligand>
        <name>ATP</name>
        <dbReference type="ChEBI" id="CHEBI:30616"/>
    </ligand>
</feature>
<keyword evidence="5 9" id="KW-0067">ATP-binding</keyword>
<keyword evidence="8 9" id="KW-0234">DNA repair</keyword>
<dbReference type="SUPFAM" id="SSF52540">
    <property type="entry name" value="P-loop containing nucleoside triphosphate hydrolases"/>
    <property type="match status" value="1"/>
</dbReference>
<feature type="binding site" evidence="9">
    <location>
        <position position="330"/>
    </location>
    <ligand>
        <name>DNA</name>
        <dbReference type="ChEBI" id="CHEBI:16991"/>
    </ligand>
</feature>
<proteinExistence type="inferred from homology"/>
<gene>
    <name evidence="9 12" type="primary">ruvB</name>
    <name evidence="12" type="ORF">AXFE_09710</name>
</gene>
<keyword evidence="4 9" id="KW-0378">Hydrolase</keyword>
<feature type="binding site" evidence="9">
    <location>
        <begin position="148"/>
        <end position="150"/>
    </location>
    <ligand>
        <name>ATP</name>
        <dbReference type="ChEBI" id="CHEBI:30616"/>
    </ligand>
</feature>
<dbReference type="InterPro" id="IPR036390">
    <property type="entry name" value="WH_DNA-bd_sf"/>
</dbReference>
<dbReference type="AlphaFoldDB" id="A0A0D8HJB9"/>
<protein>
    <recommendedName>
        <fullName evidence="9">Holliday junction branch migration complex subunit RuvB</fullName>
        <ecNumber evidence="9">3.6.4.-</ecNumber>
    </recommendedName>
</protein>
<organism evidence="12 13">
    <name type="scientific">Acidithrix ferrooxidans</name>
    <dbReference type="NCBI Taxonomy" id="1280514"/>
    <lineage>
        <taxon>Bacteria</taxon>
        <taxon>Bacillati</taxon>
        <taxon>Actinomycetota</taxon>
        <taxon>Acidimicrobiia</taxon>
        <taxon>Acidimicrobiales</taxon>
        <taxon>Acidimicrobiaceae</taxon>
        <taxon>Acidithrix</taxon>
    </lineage>
</organism>
<name>A0A0D8HJB9_9ACTN</name>
<feature type="binding site" evidence="9">
    <location>
        <position position="86"/>
    </location>
    <ligand>
        <name>Mg(2+)</name>
        <dbReference type="ChEBI" id="CHEBI:18420"/>
    </ligand>
</feature>
<dbReference type="Proteomes" id="UP000032360">
    <property type="component" value="Unassembled WGS sequence"/>
</dbReference>
<keyword evidence="1 9" id="KW-0963">Cytoplasm</keyword>
<dbReference type="GO" id="GO:0006281">
    <property type="term" value="P:DNA repair"/>
    <property type="evidence" value="ECO:0007669"/>
    <property type="project" value="UniProtKB-UniRule"/>
</dbReference>
<dbReference type="GO" id="GO:0048476">
    <property type="term" value="C:Holliday junction resolvase complex"/>
    <property type="evidence" value="ECO:0007669"/>
    <property type="project" value="UniProtKB-UniRule"/>
</dbReference>
<dbReference type="Gene3D" id="3.40.50.300">
    <property type="entry name" value="P-loop containing nucleotide triphosphate hydrolases"/>
    <property type="match status" value="1"/>
</dbReference>
<evidence type="ECO:0000313" key="12">
    <source>
        <dbReference type="EMBL" id="KJF18070.1"/>
    </source>
</evidence>
<reference evidence="12 13" key="1">
    <citation type="submission" date="2015-01" db="EMBL/GenBank/DDBJ databases">
        <title>Draft genome of the acidophilic iron oxidizer Acidithrix ferrooxidans strain Py-F3.</title>
        <authorList>
            <person name="Poehlein A."/>
            <person name="Eisen S."/>
            <person name="Schloemann M."/>
            <person name="Johnson B.D."/>
            <person name="Daniel R."/>
            <person name="Muehling M."/>
        </authorList>
    </citation>
    <scope>NUCLEOTIDE SEQUENCE [LARGE SCALE GENOMIC DNA]</scope>
    <source>
        <strain evidence="12 13">Py-F3</strain>
    </source>
</reference>
<feature type="binding site" evidence="9">
    <location>
        <position position="191"/>
    </location>
    <ligand>
        <name>ATP</name>
        <dbReference type="ChEBI" id="CHEBI:30616"/>
    </ligand>
</feature>
<dbReference type="GO" id="GO:0009378">
    <property type="term" value="F:four-way junction helicase activity"/>
    <property type="evidence" value="ECO:0007669"/>
    <property type="project" value="InterPro"/>
</dbReference>
<dbReference type="InterPro" id="IPR041445">
    <property type="entry name" value="AAA_lid_4"/>
</dbReference>
<feature type="region of interest" description="Head domain (RuvB-H)" evidence="9">
    <location>
        <begin position="275"/>
        <end position="358"/>
    </location>
</feature>
<dbReference type="EMBL" id="JXYS01000025">
    <property type="protein sequence ID" value="KJF18070.1"/>
    <property type="molecule type" value="Genomic_DNA"/>
</dbReference>
<feature type="region of interest" description="Small ATPAse domain (RuvB-S)" evidence="9">
    <location>
        <begin position="202"/>
        <end position="272"/>
    </location>
</feature>
<dbReference type="OrthoDB" id="9804478at2"/>
<dbReference type="NCBIfam" id="NF000868">
    <property type="entry name" value="PRK00080.1"/>
    <property type="match status" value="1"/>
</dbReference>
<dbReference type="SMART" id="SM00382">
    <property type="entry name" value="AAA"/>
    <property type="match status" value="1"/>
</dbReference>
<evidence type="ECO:0000259" key="11">
    <source>
        <dbReference type="SMART" id="SM00382"/>
    </source>
</evidence>
<evidence type="ECO:0000256" key="1">
    <source>
        <dbReference type="ARBA" id="ARBA00022490"/>
    </source>
</evidence>
<evidence type="ECO:0000256" key="3">
    <source>
        <dbReference type="ARBA" id="ARBA00022763"/>
    </source>
</evidence>
<feature type="region of interest" description="Disordered" evidence="10">
    <location>
        <begin position="1"/>
        <end position="22"/>
    </location>
</feature>
<dbReference type="GO" id="GO:0016887">
    <property type="term" value="F:ATP hydrolysis activity"/>
    <property type="evidence" value="ECO:0007669"/>
    <property type="project" value="RHEA"/>
</dbReference>
<comment type="function">
    <text evidence="9">The RuvA-RuvB-RuvC complex processes Holliday junction (HJ) DNA during genetic recombination and DNA repair, while the RuvA-RuvB complex plays an important role in the rescue of blocked DNA replication forks via replication fork reversal (RFR). RuvA specifically binds to HJ cruciform DNA, conferring on it an open structure. The RuvB hexamer acts as an ATP-dependent pump, pulling dsDNA into and through the RuvAB complex. RuvB forms 2 homohexamers on either side of HJ DNA bound by 1 or 2 RuvA tetramers; 4 subunits per hexamer contact DNA at a time. Coordinated motions by a converter formed by DNA-disengaged RuvB subunits stimulates ATP hydrolysis and nucleotide exchange. Immobilization of the converter enables RuvB to convert the ATP-contained energy into a lever motion, pulling 2 nucleotides of DNA out of the RuvA tetramer per ATP hydrolyzed, thus driving DNA branch migration. The RuvB motors rotate together with the DNA substrate, which together with the progressing nucleotide cycle form the mechanistic basis for DNA recombination by continuous HJ branch migration. Branch migration allows RuvC to scan DNA until it finds its consensus sequence, where it cleaves and resolves cruciform DNA.</text>
</comment>
<comment type="similarity">
    <text evidence="9">Belongs to the RuvB family.</text>
</comment>
<dbReference type="CDD" id="cd00009">
    <property type="entry name" value="AAA"/>
    <property type="match status" value="1"/>
</dbReference>
<evidence type="ECO:0000256" key="6">
    <source>
        <dbReference type="ARBA" id="ARBA00023125"/>
    </source>
</evidence>
<dbReference type="STRING" id="1280514.AXFE_09710"/>
<dbReference type="Gene3D" id="1.10.8.60">
    <property type="match status" value="1"/>
</dbReference>
<dbReference type="NCBIfam" id="TIGR00635">
    <property type="entry name" value="ruvB"/>
    <property type="match status" value="1"/>
</dbReference>
<sequence>MSPRKEVVGASDVGGGDRGHRIEATNPAAIVGDSALESAIRPRSLEEFIGQPDLKGHLDVVIQAAIQRGESVDHILFAGPPGLGKTSLAQIVANEMGAGFRVASGPTLVRGGDLAAILNSLNKGDVLFIDEIHRMSKSAGEVLYPAMEDFKLDILIGEGPTARSIRLDLAPFTLIGATTRTGMLTGPLRDRFGFVAHLGYYEVPELTKIVQRSSGVMNLKITGDASIEIARRSRGTPRLANRLLRRVRDFAQVNEAEMIDMETARRALSFFGADEMGLDKIDRTILETMCIRYGGRPIGITTIAATIGEDAETIEDVYEPFLLQSGLISRTPRGRVPTALAYQHIGLDRPADSGDLFG</sequence>